<reference evidence="1 2" key="1">
    <citation type="submission" date="2023-05" db="EMBL/GenBank/DDBJ databases">
        <title>Streptantibioticus silvisoli sp. nov., acidotolerant actinomycetes 1 from pine litter.</title>
        <authorList>
            <person name="Swiecimska M."/>
            <person name="Golinska P."/>
            <person name="Sangal V."/>
            <person name="Wachnowicz B."/>
            <person name="Goodfellow M."/>
        </authorList>
    </citation>
    <scope>NUCLEOTIDE SEQUENCE [LARGE SCALE GENOMIC DNA]</scope>
    <source>
        <strain evidence="1 2">DSM 42109</strain>
    </source>
</reference>
<sequence length="131" mass="14948">MRNRWWWRPDWEAGRRFSTWHATFAQQPGVCRFIDAYRRVLRHVGSLDPVPDQWLHLTMQGPGFTDEVDENEIAEIVEAAQRRLAALPSFGVTFSSFDVMFSALRITPEAVECFAQPAGPVCRQSALPEVG</sequence>
<protein>
    <recommendedName>
        <fullName evidence="3">2'-5' RNA ligase superfamily protein</fullName>
    </recommendedName>
</protein>
<evidence type="ECO:0008006" key="3">
    <source>
        <dbReference type="Google" id="ProtNLM"/>
    </source>
</evidence>
<evidence type="ECO:0000313" key="2">
    <source>
        <dbReference type="Proteomes" id="UP001214441"/>
    </source>
</evidence>
<dbReference type="EMBL" id="JANCPR020000032">
    <property type="protein sequence ID" value="MDJ1135784.1"/>
    <property type="molecule type" value="Genomic_DNA"/>
</dbReference>
<dbReference type="SUPFAM" id="SSF55144">
    <property type="entry name" value="LigT-like"/>
    <property type="match status" value="1"/>
</dbReference>
<name>A0ABT7A381_9ACTN</name>
<accession>A0ABT7A381</accession>
<dbReference type="Gene3D" id="3.90.1140.10">
    <property type="entry name" value="Cyclic phosphodiesterase"/>
    <property type="match status" value="1"/>
</dbReference>
<dbReference type="InterPro" id="IPR009097">
    <property type="entry name" value="Cyclic_Pdiesterase"/>
</dbReference>
<dbReference type="Proteomes" id="UP001214441">
    <property type="component" value="Unassembled WGS sequence"/>
</dbReference>
<dbReference type="Pfam" id="PF13563">
    <property type="entry name" value="2_5_RNA_ligase2"/>
    <property type="match status" value="1"/>
</dbReference>
<gene>
    <name evidence="1" type="ORF">NMN56_028320</name>
</gene>
<dbReference type="RefSeq" id="WP_274046478.1">
    <property type="nucleotide sequence ID" value="NZ_JANCPR020000032.1"/>
</dbReference>
<keyword evidence="2" id="KW-1185">Reference proteome</keyword>
<proteinExistence type="predicted"/>
<comment type="caution">
    <text evidence="1">The sequence shown here is derived from an EMBL/GenBank/DDBJ whole genome shotgun (WGS) entry which is preliminary data.</text>
</comment>
<organism evidence="1 2">
    <name type="scientific">Streptomyces iconiensis</name>
    <dbReference type="NCBI Taxonomy" id="1384038"/>
    <lineage>
        <taxon>Bacteria</taxon>
        <taxon>Bacillati</taxon>
        <taxon>Actinomycetota</taxon>
        <taxon>Actinomycetes</taxon>
        <taxon>Kitasatosporales</taxon>
        <taxon>Streptomycetaceae</taxon>
        <taxon>Streptomyces</taxon>
    </lineage>
</organism>
<evidence type="ECO:0000313" key="1">
    <source>
        <dbReference type="EMBL" id="MDJ1135784.1"/>
    </source>
</evidence>